<evidence type="ECO:0000313" key="2">
    <source>
        <dbReference type="Proteomes" id="UP000298663"/>
    </source>
</evidence>
<protein>
    <submittedName>
        <fullName evidence="1">Uncharacterized protein</fullName>
    </submittedName>
</protein>
<evidence type="ECO:0000313" key="1">
    <source>
        <dbReference type="EMBL" id="TKR69350.1"/>
    </source>
</evidence>
<dbReference type="AlphaFoldDB" id="A0A4U5MIZ6"/>
<organism evidence="1 2">
    <name type="scientific">Steinernema carpocapsae</name>
    <name type="common">Entomopathogenic nematode</name>
    <dbReference type="NCBI Taxonomy" id="34508"/>
    <lineage>
        <taxon>Eukaryota</taxon>
        <taxon>Metazoa</taxon>
        <taxon>Ecdysozoa</taxon>
        <taxon>Nematoda</taxon>
        <taxon>Chromadorea</taxon>
        <taxon>Rhabditida</taxon>
        <taxon>Tylenchina</taxon>
        <taxon>Panagrolaimomorpha</taxon>
        <taxon>Strongyloidoidea</taxon>
        <taxon>Steinernematidae</taxon>
        <taxon>Steinernema</taxon>
    </lineage>
</organism>
<gene>
    <name evidence="1" type="ORF">L596_021523</name>
</gene>
<reference evidence="1 2" key="1">
    <citation type="journal article" date="2015" name="Genome Biol.">
        <title>Comparative genomics of Steinernema reveals deeply conserved gene regulatory networks.</title>
        <authorList>
            <person name="Dillman A.R."/>
            <person name="Macchietto M."/>
            <person name="Porter C.F."/>
            <person name="Rogers A."/>
            <person name="Williams B."/>
            <person name="Antoshechkin I."/>
            <person name="Lee M.M."/>
            <person name="Goodwin Z."/>
            <person name="Lu X."/>
            <person name="Lewis E.E."/>
            <person name="Goodrich-Blair H."/>
            <person name="Stock S.P."/>
            <person name="Adams B.J."/>
            <person name="Sternberg P.W."/>
            <person name="Mortazavi A."/>
        </authorList>
    </citation>
    <scope>NUCLEOTIDE SEQUENCE [LARGE SCALE GENOMIC DNA]</scope>
    <source>
        <strain evidence="1 2">ALL</strain>
    </source>
</reference>
<sequence>MGSVVLKACKAPCTEEPKYSMLCNKVPVCLDLAQHSGNNWYHRIGGFTRNYDWQTFALFVEPSRCEFTHVNFEPWKTNPKKSGATSITNDNLYGNLLPMILPELCENATINVFGPCDYTLIYQFILAKQVKNVYINYGPGLDRILYDIRSQDNFVQLTLAGDWPDHCSRYLESLAKRDKSNYIDLQNSNLLISANVVKVVVDRWKKADGNLKIEVIGKHIFGPDEVNDLFELSDMKNHQNVKCYSMEIKTGRFGLVLNVEQNRLNLKNVAYY</sequence>
<dbReference type="Proteomes" id="UP000298663">
    <property type="component" value="Unassembled WGS sequence"/>
</dbReference>
<name>A0A4U5MIZ6_STECR</name>
<dbReference type="EMBL" id="AZBU02000007">
    <property type="protein sequence ID" value="TKR69350.1"/>
    <property type="molecule type" value="Genomic_DNA"/>
</dbReference>
<proteinExistence type="predicted"/>
<keyword evidence="2" id="KW-1185">Reference proteome</keyword>
<comment type="caution">
    <text evidence="1">The sequence shown here is derived from an EMBL/GenBank/DDBJ whole genome shotgun (WGS) entry which is preliminary data.</text>
</comment>
<accession>A0A4U5MIZ6</accession>
<reference evidence="1 2" key="2">
    <citation type="journal article" date="2019" name="G3 (Bethesda)">
        <title>Hybrid Assembly of the Genome of the Entomopathogenic Nematode Steinernema carpocapsae Identifies the X-Chromosome.</title>
        <authorList>
            <person name="Serra L."/>
            <person name="Macchietto M."/>
            <person name="Macias-Munoz A."/>
            <person name="McGill C.J."/>
            <person name="Rodriguez I.M."/>
            <person name="Rodriguez B."/>
            <person name="Murad R."/>
            <person name="Mortazavi A."/>
        </authorList>
    </citation>
    <scope>NUCLEOTIDE SEQUENCE [LARGE SCALE GENOMIC DNA]</scope>
    <source>
        <strain evidence="1 2">ALL</strain>
    </source>
</reference>